<evidence type="ECO:0000313" key="2">
    <source>
        <dbReference type="EMBL" id="PAE87561.1"/>
    </source>
</evidence>
<dbReference type="SUPFAM" id="SSF53850">
    <property type="entry name" value="Periplasmic binding protein-like II"/>
    <property type="match status" value="1"/>
</dbReference>
<dbReference type="AlphaFoldDB" id="A0A268NW02"/>
<keyword evidence="1" id="KW-0732">Signal</keyword>
<comment type="caution">
    <text evidence="2">The sequence shown here is derived from an EMBL/GenBank/DDBJ whole genome shotgun (WGS) entry which is preliminary data.</text>
</comment>
<dbReference type="EMBL" id="NPCC01000033">
    <property type="protein sequence ID" value="PAE87561.1"/>
    <property type="molecule type" value="Genomic_DNA"/>
</dbReference>
<accession>A0A268NW02</accession>
<feature type="chain" id="PRO_5012063089" description="ABC transporter substrate-binding protein" evidence="1">
    <location>
        <begin position="23"/>
        <end position="421"/>
    </location>
</feature>
<dbReference type="PROSITE" id="PS51257">
    <property type="entry name" value="PROKAR_LIPOPROTEIN"/>
    <property type="match status" value="1"/>
</dbReference>
<dbReference type="InterPro" id="IPR050490">
    <property type="entry name" value="Bact_solute-bd_prot1"/>
</dbReference>
<dbReference type="RefSeq" id="WP_095327133.1">
    <property type="nucleotide sequence ID" value="NZ_NPCC01000033.1"/>
</dbReference>
<sequence>MKHVFGKFAVLASAALLLGACAQTTGTTGDGRMKLDYWVFFSGGDLSYMEAIVDDYNNSQDEVYIDMILQDWDDYYTKVVTSVAADRGPDVAVSHAATLPQLMNQGLLEPVEPIMAETEFDFELFPDNIREAVEVEDAAYAVPIDTHPFILYINNDLAEEAGLLDEDGSLKLDESPEGFKAFFQQAKEALPDKTPLSISTGGVDVYRWWWTVYFQMGGTPIFSDDLREPEITLDREIALEAATYIHSFFGDVIPMHIGDFYETFQAGNAVGLMTGVWATGIWEGSDMNFTAVPLPQSFEVEAAQGDSHTLIIPIKEEQTAERQQAIAEFIAYVSDRGADWAKAGHIPARTDVVASPAFQQQPFRSEYAEVASKVVFTDKTIYQNPAETDMVRALDEIMSNRLTPEEGIDQMIDALRVTTRQ</sequence>
<proteinExistence type="predicted"/>
<feature type="signal peptide" evidence="1">
    <location>
        <begin position="1"/>
        <end position="22"/>
    </location>
</feature>
<dbReference type="PANTHER" id="PTHR43649:SF14">
    <property type="entry name" value="BLR3389 PROTEIN"/>
    <property type="match status" value="1"/>
</dbReference>
<organism evidence="2 3">
    <name type="scientific">Shouchella clausii</name>
    <name type="common">Alkalihalobacillus clausii</name>
    <dbReference type="NCBI Taxonomy" id="79880"/>
    <lineage>
        <taxon>Bacteria</taxon>
        <taxon>Bacillati</taxon>
        <taxon>Bacillota</taxon>
        <taxon>Bacilli</taxon>
        <taxon>Bacillales</taxon>
        <taxon>Bacillaceae</taxon>
        <taxon>Shouchella</taxon>
    </lineage>
</organism>
<dbReference type="PANTHER" id="PTHR43649">
    <property type="entry name" value="ARABINOSE-BINDING PROTEIN-RELATED"/>
    <property type="match status" value="1"/>
</dbReference>
<evidence type="ECO:0008006" key="4">
    <source>
        <dbReference type="Google" id="ProtNLM"/>
    </source>
</evidence>
<name>A0A268NW02_SHOCL</name>
<evidence type="ECO:0000313" key="3">
    <source>
        <dbReference type="Proteomes" id="UP000216207"/>
    </source>
</evidence>
<protein>
    <recommendedName>
        <fullName evidence="4">ABC transporter substrate-binding protein</fullName>
    </recommendedName>
</protein>
<dbReference type="Pfam" id="PF13416">
    <property type="entry name" value="SBP_bac_8"/>
    <property type="match status" value="1"/>
</dbReference>
<dbReference type="Proteomes" id="UP000216207">
    <property type="component" value="Unassembled WGS sequence"/>
</dbReference>
<reference evidence="2 3" key="1">
    <citation type="submission" date="2017-07" db="EMBL/GenBank/DDBJ databases">
        <title>Isolation and whole genome analysis of endospore-forming bacteria from heroin.</title>
        <authorList>
            <person name="Kalinowski J."/>
            <person name="Ahrens B."/>
            <person name="Al-Dilaimi A."/>
            <person name="Winkler A."/>
            <person name="Wibberg D."/>
            <person name="Schleenbecker U."/>
            <person name="Ruckert C."/>
            <person name="Wolfel R."/>
            <person name="Grass G."/>
        </authorList>
    </citation>
    <scope>NUCLEOTIDE SEQUENCE [LARGE SCALE GENOMIC DNA]</scope>
    <source>
        <strain evidence="2 3">7539</strain>
    </source>
</reference>
<dbReference type="InterPro" id="IPR006059">
    <property type="entry name" value="SBP"/>
</dbReference>
<dbReference type="Gene3D" id="3.40.190.10">
    <property type="entry name" value="Periplasmic binding protein-like II"/>
    <property type="match status" value="1"/>
</dbReference>
<gene>
    <name evidence="2" type="ORF">CHH72_17735</name>
</gene>
<evidence type="ECO:0000256" key="1">
    <source>
        <dbReference type="SAM" id="SignalP"/>
    </source>
</evidence>